<gene>
    <name evidence="12" type="ORF">APLA_LOCUS4728</name>
</gene>
<keyword evidence="6 10" id="KW-0969">Cilium</keyword>
<comment type="subcellular location">
    <subcellularLocation>
        <location evidence="10">Cytoplasm</location>
        <location evidence="10">Cytoskeleton</location>
        <location evidence="10">Cilium axoneme</location>
    </subcellularLocation>
    <subcellularLocation>
        <location evidence="1">Cytoplasm</location>
        <location evidence="1">Cytoskeleton</location>
        <location evidence="1">Flagellum axoneme</location>
    </subcellularLocation>
</comment>
<feature type="region of interest" description="Disordered" evidence="11">
    <location>
        <begin position="380"/>
        <end position="424"/>
    </location>
</feature>
<keyword evidence="5" id="KW-0175">Coiled coil</keyword>
<dbReference type="GO" id="GO:0060294">
    <property type="term" value="P:cilium movement involved in cell motility"/>
    <property type="evidence" value="ECO:0007669"/>
    <property type="project" value="UniProtKB-UniRule"/>
</dbReference>
<organism evidence="12 13">
    <name type="scientific">Arctia plantaginis</name>
    <name type="common">Wood tiger moth</name>
    <name type="synonym">Phalaena plantaginis</name>
    <dbReference type="NCBI Taxonomy" id="874455"/>
    <lineage>
        <taxon>Eukaryota</taxon>
        <taxon>Metazoa</taxon>
        <taxon>Ecdysozoa</taxon>
        <taxon>Arthropoda</taxon>
        <taxon>Hexapoda</taxon>
        <taxon>Insecta</taxon>
        <taxon>Pterygota</taxon>
        <taxon>Neoptera</taxon>
        <taxon>Endopterygota</taxon>
        <taxon>Lepidoptera</taxon>
        <taxon>Glossata</taxon>
        <taxon>Ditrysia</taxon>
        <taxon>Noctuoidea</taxon>
        <taxon>Erebidae</taxon>
        <taxon>Arctiinae</taxon>
        <taxon>Arctia</taxon>
    </lineage>
</organism>
<dbReference type="GO" id="GO:0005634">
    <property type="term" value="C:nucleus"/>
    <property type="evidence" value="ECO:0007669"/>
    <property type="project" value="TreeGrafter"/>
</dbReference>
<dbReference type="Proteomes" id="UP000494106">
    <property type="component" value="Unassembled WGS sequence"/>
</dbReference>
<evidence type="ECO:0000256" key="7">
    <source>
        <dbReference type="ARBA" id="ARBA00023212"/>
    </source>
</evidence>
<dbReference type="PANTHER" id="PTHR19960">
    <property type="entry name" value="TEKTIN"/>
    <property type="match status" value="1"/>
</dbReference>
<evidence type="ECO:0000313" key="12">
    <source>
        <dbReference type="EMBL" id="CAB3232145.1"/>
    </source>
</evidence>
<evidence type="ECO:0000256" key="1">
    <source>
        <dbReference type="ARBA" id="ARBA00004611"/>
    </source>
</evidence>
<sequence length="424" mass="49159">MVENVVDEDYLGCPCKMVTDLKNLNNKLNAEVVEQVNDTQELVMLNNFARECNEYIFKKCLQERMSTISSWRWVLEDLSKRLKDGIDALQYEHHALTVVIDRIVDELKGNCKPGALTPMCDDVEQAIMQECHFLTKQKKKFESLTVILSEQIKSLDKIRQDIENDIFQKEQALSVEESCAKISMDTPPSSETRKRTKKKKSPVDIWEQRCTSLKRAGLQALSSAIVTRQQIRGARVHLSITAQSYTARVDSVLRRRLHVNKLKLQDLYWQRDEAARDHSALGEELTATEQNLLETMEQERVILARLADRNLRPTTELTTDEVDRSLKEELGRLRNFIKVLRKNHSRITTLQNHLTDCMTRIDCCVEDILRVVKIDEERTRHRMGEVPTDGPNPPDERSPSSPRRQDEPLQIITEEDEDDYPINY</sequence>
<dbReference type="PANTHER" id="PTHR19960:SF25">
    <property type="entry name" value="TEKTIN-1"/>
    <property type="match status" value="1"/>
</dbReference>
<accession>A0A8S0ZKE3</accession>
<dbReference type="OrthoDB" id="440745at2759"/>
<dbReference type="AlphaFoldDB" id="A0A8S0ZKE3"/>
<evidence type="ECO:0000256" key="10">
    <source>
        <dbReference type="RuleBase" id="RU367040"/>
    </source>
</evidence>
<keyword evidence="13" id="KW-1185">Reference proteome</keyword>
<dbReference type="InterPro" id="IPR048256">
    <property type="entry name" value="Tektin-like"/>
</dbReference>
<comment type="similarity">
    <text evidence="2 10">Belongs to the tektin family.</text>
</comment>
<keyword evidence="8 10" id="KW-0966">Cell projection</keyword>
<feature type="compositionally biased region" description="Basic and acidic residues" evidence="11">
    <location>
        <begin position="394"/>
        <end position="407"/>
    </location>
</feature>
<proteinExistence type="inferred from homology"/>
<dbReference type="GO" id="GO:0015630">
    <property type="term" value="C:microtubule cytoskeleton"/>
    <property type="evidence" value="ECO:0007669"/>
    <property type="project" value="UniProtKB-UniRule"/>
</dbReference>
<keyword evidence="3" id="KW-0963">Cytoplasm</keyword>
<evidence type="ECO:0000256" key="2">
    <source>
        <dbReference type="ARBA" id="ARBA00007209"/>
    </source>
</evidence>
<name>A0A8S0ZKE3_ARCPL</name>
<evidence type="ECO:0000256" key="4">
    <source>
        <dbReference type="ARBA" id="ARBA00022846"/>
    </source>
</evidence>
<evidence type="ECO:0000313" key="13">
    <source>
        <dbReference type="Proteomes" id="UP000494106"/>
    </source>
</evidence>
<evidence type="ECO:0000256" key="9">
    <source>
        <dbReference type="ARBA" id="ARBA00045224"/>
    </source>
</evidence>
<evidence type="ECO:0000256" key="3">
    <source>
        <dbReference type="ARBA" id="ARBA00022490"/>
    </source>
</evidence>
<dbReference type="GO" id="GO:0060271">
    <property type="term" value="P:cilium assembly"/>
    <property type="evidence" value="ECO:0007669"/>
    <property type="project" value="UniProtKB-UniRule"/>
</dbReference>
<feature type="compositionally biased region" description="Acidic residues" evidence="11">
    <location>
        <begin position="413"/>
        <end position="424"/>
    </location>
</feature>
<protein>
    <recommendedName>
        <fullName evidence="10">Tektin</fullName>
    </recommendedName>
</protein>
<comment type="caution">
    <text evidence="12">The sequence shown here is derived from an EMBL/GenBank/DDBJ whole genome shotgun (WGS) entry which is preliminary data.</text>
</comment>
<reference evidence="12 13" key="1">
    <citation type="submission" date="2020-04" db="EMBL/GenBank/DDBJ databases">
        <authorList>
            <person name="Wallbank WR R."/>
            <person name="Pardo Diaz C."/>
            <person name="Kozak K."/>
            <person name="Martin S."/>
            <person name="Jiggins C."/>
            <person name="Moest M."/>
            <person name="Warren A I."/>
            <person name="Byers J.R.P. K."/>
            <person name="Montejo-Kovacevich G."/>
            <person name="Yen C E."/>
        </authorList>
    </citation>
    <scope>NUCLEOTIDE SEQUENCE [LARGE SCALE GENOMIC DNA]</scope>
</reference>
<dbReference type="Pfam" id="PF03148">
    <property type="entry name" value="Tektin"/>
    <property type="match status" value="1"/>
</dbReference>
<dbReference type="GO" id="GO:0005930">
    <property type="term" value="C:axoneme"/>
    <property type="evidence" value="ECO:0007669"/>
    <property type="project" value="UniProtKB-SubCell"/>
</dbReference>
<dbReference type="InterPro" id="IPR000435">
    <property type="entry name" value="Tektins"/>
</dbReference>
<evidence type="ECO:0000256" key="5">
    <source>
        <dbReference type="ARBA" id="ARBA00023054"/>
    </source>
</evidence>
<keyword evidence="7" id="KW-0206">Cytoskeleton</keyword>
<evidence type="ECO:0000256" key="8">
    <source>
        <dbReference type="ARBA" id="ARBA00023273"/>
    </source>
</evidence>
<evidence type="ECO:0000256" key="11">
    <source>
        <dbReference type="SAM" id="MobiDB-lite"/>
    </source>
</evidence>
<dbReference type="EMBL" id="CADEBC010000476">
    <property type="protein sequence ID" value="CAB3232145.1"/>
    <property type="molecule type" value="Genomic_DNA"/>
</dbReference>
<comment type="function">
    <text evidence="9">Microtubule inner protein (MIP) part of the dynein-decorated doublet microtubules (DMTs) in cilia and flagellar axoneme. Forms filamentous polymers in the walls of ciliary and flagellar microtubules.</text>
</comment>
<keyword evidence="4 10" id="KW-0282">Flagellum</keyword>
<evidence type="ECO:0000256" key="6">
    <source>
        <dbReference type="ARBA" id="ARBA00023069"/>
    </source>
</evidence>